<feature type="compositionally biased region" description="Basic residues" evidence="1">
    <location>
        <begin position="8"/>
        <end position="17"/>
    </location>
</feature>
<dbReference type="NCBIfam" id="TIGR04398">
    <property type="entry name" value="SLAP_DUP"/>
    <property type="match status" value="2"/>
</dbReference>
<dbReference type="InterPro" id="IPR030911">
    <property type="entry name" value="Sec_acc_SLAP"/>
</dbReference>
<keyword evidence="3" id="KW-1185">Reference proteome</keyword>
<dbReference type="InterPro" id="IPR030910">
    <property type="entry name" value="SLAP_dom"/>
</dbReference>
<evidence type="ECO:0000256" key="1">
    <source>
        <dbReference type="SAM" id="MobiDB-lite"/>
    </source>
</evidence>
<dbReference type="AlphaFoldDB" id="A0A4R6TTB7"/>
<evidence type="ECO:0000313" key="3">
    <source>
        <dbReference type="Proteomes" id="UP000295632"/>
    </source>
</evidence>
<dbReference type="EMBL" id="SNYJ01000015">
    <property type="protein sequence ID" value="TDQ36908.1"/>
    <property type="molecule type" value="Genomic_DNA"/>
</dbReference>
<organism evidence="2 3">
    <name type="scientific">Aureibacillus halotolerans</name>
    <dbReference type="NCBI Taxonomy" id="1508390"/>
    <lineage>
        <taxon>Bacteria</taxon>
        <taxon>Bacillati</taxon>
        <taxon>Bacillota</taxon>
        <taxon>Bacilli</taxon>
        <taxon>Bacillales</taxon>
        <taxon>Bacillaceae</taxon>
        <taxon>Aureibacillus</taxon>
    </lineage>
</organism>
<name>A0A4R6TTB7_9BACI</name>
<dbReference type="NCBIfam" id="TIGR04399">
    <property type="entry name" value="acc_Sec_SLAP"/>
    <property type="match status" value="1"/>
</dbReference>
<evidence type="ECO:0000313" key="2">
    <source>
        <dbReference type="EMBL" id="TDQ36908.1"/>
    </source>
</evidence>
<sequence>MLPFFKNKNSRAVRRKGKETSISSDDLLVDTKPIAKRKNGPVSTKLSIHPSWKLQDEEKYVYQFMSNDLPEMKPHQISMAGIEIQKAKKEAQVMAFVRNSLPNDIGLPKMGVYLLDKEENQLGHRIFDLSRLGRMPAESDRPWLFSFREADLNVKIDDLPTSDWALAFDLIKPEEKHTIEFHPEWKEKLIKPHQKKLKEYVEKNPPAKHQISFTGLQADYQENGDLQVMLLVHNGTSKDLVIKELPIRIVDGRGEVVAEAGFKLDDFPISAHRSKPWSFSFSKQVQKKENADLTGWKATAVPKADDVAEQEDE</sequence>
<comment type="caution">
    <text evidence="2">The sequence shown here is derived from an EMBL/GenBank/DDBJ whole genome shotgun (WGS) entry which is preliminary data.</text>
</comment>
<feature type="region of interest" description="Disordered" evidence="1">
    <location>
        <begin position="1"/>
        <end position="20"/>
    </location>
</feature>
<reference evidence="2 3" key="1">
    <citation type="submission" date="2019-03" db="EMBL/GenBank/DDBJ databases">
        <title>Genomic Encyclopedia of Type Strains, Phase IV (KMG-IV): sequencing the most valuable type-strain genomes for metagenomic binning, comparative biology and taxonomic classification.</title>
        <authorList>
            <person name="Goeker M."/>
        </authorList>
    </citation>
    <scope>NUCLEOTIDE SEQUENCE [LARGE SCALE GENOMIC DNA]</scope>
    <source>
        <strain evidence="2 3">DSM 28697</strain>
    </source>
</reference>
<dbReference type="Proteomes" id="UP000295632">
    <property type="component" value="Unassembled WGS sequence"/>
</dbReference>
<feature type="region of interest" description="Disordered" evidence="1">
    <location>
        <begin position="289"/>
        <end position="313"/>
    </location>
</feature>
<gene>
    <name evidence="2" type="ORF">EV213_1151</name>
</gene>
<accession>A0A4R6TTB7</accession>
<proteinExistence type="predicted"/>
<protein>
    <submittedName>
        <fullName evidence="2">Accessory Sec system S-layer assembly protein</fullName>
    </submittedName>
</protein>